<organism evidence="2 4">
    <name type="scientific">Xenorhabdus hominickii</name>
    <dbReference type="NCBI Taxonomy" id="351679"/>
    <lineage>
        <taxon>Bacteria</taxon>
        <taxon>Pseudomonadati</taxon>
        <taxon>Pseudomonadota</taxon>
        <taxon>Gammaproteobacteria</taxon>
        <taxon>Enterobacterales</taxon>
        <taxon>Morganellaceae</taxon>
        <taxon>Xenorhabdus</taxon>
    </lineage>
</organism>
<proteinExistence type="predicted"/>
<dbReference type="AlphaFoldDB" id="A0A2G0Q499"/>
<protein>
    <submittedName>
        <fullName evidence="2">Uncharacterized protein</fullName>
    </submittedName>
</protein>
<dbReference type="EMBL" id="CP016176">
    <property type="protein sequence ID" value="AOM42529.1"/>
    <property type="molecule type" value="Genomic_DNA"/>
</dbReference>
<reference evidence="1 3" key="1">
    <citation type="submission" date="2016-06" db="EMBL/GenBank/DDBJ databases">
        <title>Bacterial characters and pathogenicity of Xenorhabdus hominickii from an entomopathogenic nematode, Steinernema monticolum.</title>
        <authorList>
            <person name="Park Y."/>
            <person name="Kim Y."/>
        </authorList>
    </citation>
    <scope>NUCLEOTIDE SEQUENCE [LARGE SCALE GENOMIC DNA]</scope>
    <source>
        <strain evidence="1 3">ANU1</strain>
    </source>
</reference>
<name>A0A2G0Q499_XENHO</name>
<dbReference type="RefSeq" id="WP_069318149.1">
    <property type="nucleotide sequence ID" value="NZ_CAWNQJ010000079.1"/>
</dbReference>
<evidence type="ECO:0000313" key="3">
    <source>
        <dbReference type="Proteomes" id="UP000094600"/>
    </source>
</evidence>
<dbReference type="KEGG" id="xho:A9255_19435"/>
<keyword evidence="3" id="KW-1185">Reference proteome</keyword>
<dbReference type="OrthoDB" id="7845180at2"/>
<sequence>MAHIFTIKIPTEYNVRSSKTEYLSVFKSDDFEEDSIEGVNKFLQEGDIALGDDLFWRELIDYLNNIHHSEIYQEDDIGSGWCFIYITEEEFSEKQCELPNKDCLPLDYNLMHETNCFLSDQPAKYFNLESHTEDPNTGIKPKEYPH</sequence>
<evidence type="ECO:0000313" key="4">
    <source>
        <dbReference type="Proteomes" id="UP000225433"/>
    </source>
</evidence>
<gene>
    <name evidence="1" type="ORF">A9255_19435</name>
    <name evidence="2" type="ORF">Xhom_03113</name>
</gene>
<dbReference type="EMBL" id="NJAI01000005">
    <property type="protein sequence ID" value="PHM54043.1"/>
    <property type="molecule type" value="Genomic_DNA"/>
</dbReference>
<evidence type="ECO:0000313" key="2">
    <source>
        <dbReference type="EMBL" id="PHM54043.1"/>
    </source>
</evidence>
<evidence type="ECO:0000313" key="1">
    <source>
        <dbReference type="EMBL" id="AOM42529.1"/>
    </source>
</evidence>
<reference evidence="2 4" key="2">
    <citation type="journal article" date="2017" name="Nat. Microbiol.">
        <title>Natural product diversity associated with the nematode symbionts Photorhabdus and Xenorhabdus.</title>
        <authorList>
            <person name="Tobias N.J."/>
            <person name="Wolff H."/>
            <person name="Djahanschiri B."/>
            <person name="Grundmann F."/>
            <person name="Kronenwerth M."/>
            <person name="Shi Y.M."/>
            <person name="Simonyi S."/>
            <person name="Grun P."/>
            <person name="Shapiro-Ilan D."/>
            <person name="Pidot S.J."/>
            <person name="Stinear T.P."/>
            <person name="Ebersberger I."/>
            <person name="Bode H.B."/>
        </authorList>
    </citation>
    <scope>NUCLEOTIDE SEQUENCE [LARGE SCALE GENOMIC DNA]</scope>
    <source>
        <strain evidence="2 4">DSM 17903</strain>
    </source>
</reference>
<accession>A0A2G0Q499</accession>
<dbReference type="Proteomes" id="UP000094600">
    <property type="component" value="Chromosome"/>
</dbReference>
<dbReference type="Proteomes" id="UP000225433">
    <property type="component" value="Unassembled WGS sequence"/>
</dbReference>